<proteinExistence type="predicted"/>
<dbReference type="EMBL" id="BAZW01000018">
    <property type="protein sequence ID" value="GAO30108.1"/>
    <property type="molecule type" value="Genomic_DNA"/>
</dbReference>
<dbReference type="Gene3D" id="2.120.10.30">
    <property type="entry name" value="TolB, C-terminal domain"/>
    <property type="match status" value="1"/>
</dbReference>
<keyword evidence="1" id="KW-0732">Signal</keyword>
<evidence type="ECO:0000256" key="1">
    <source>
        <dbReference type="SAM" id="SignalP"/>
    </source>
</evidence>
<dbReference type="SUPFAM" id="SSF49452">
    <property type="entry name" value="Starch-binding domain-like"/>
    <property type="match status" value="1"/>
</dbReference>
<protein>
    <recommendedName>
        <fullName evidence="4">TolB protein</fullName>
    </recommendedName>
</protein>
<dbReference type="AlphaFoldDB" id="A0A0E9LXS6"/>
<evidence type="ECO:0000313" key="3">
    <source>
        <dbReference type="Proteomes" id="UP000032900"/>
    </source>
</evidence>
<dbReference type="PROSITE" id="PS51257">
    <property type="entry name" value="PROKAR_LIPOPROTEIN"/>
    <property type="match status" value="1"/>
</dbReference>
<reference evidence="2 3" key="1">
    <citation type="journal article" date="2015" name="Microbes Environ.">
        <title>Distribution and evolution of nitrogen fixation genes in the phylum bacteroidetes.</title>
        <authorList>
            <person name="Inoue J."/>
            <person name="Oshima K."/>
            <person name="Suda W."/>
            <person name="Sakamoto M."/>
            <person name="Iino T."/>
            <person name="Noda S."/>
            <person name="Hongoh Y."/>
            <person name="Hattori M."/>
            <person name="Ohkuma M."/>
        </authorList>
    </citation>
    <scope>NUCLEOTIDE SEQUENCE [LARGE SCALE GENOMIC DNA]</scope>
    <source>
        <strain evidence="2">JCM 15548</strain>
    </source>
</reference>
<keyword evidence="3" id="KW-1185">Reference proteome</keyword>
<dbReference type="InterPro" id="IPR036116">
    <property type="entry name" value="FN3_sf"/>
</dbReference>
<evidence type="ECO:0000313" key="2">
    <source>
        <dbReference type="EMBL" id="GAO30108.1"/>
    </source>
</evidence>
<dbReference type="Proteomes" id="UP000032900">
    <property type="component" value="Unassembled WGS sequence"/>
</dbReference>
<feature type="chain" id="PRO_5002428454" description="TolB protein" evidence="1">
    <location>
        <begin position="19"/>
        <end position="492"/>
    </location>
</feature>
<organism evidence="2 3">
    <name type="scientific">Geofilum rubicundum JCM 15548</name>
    <dbReference type="NCBI Taxonomy" id="1236989"/>
    <lineage>
        <taxon>Bacteria</taxon>
        <taxon>Pseudomonadati</taxon>
        <taxon>Bacteroidota</taxon>
        <taxon>Bacteroidia</taxon>
        <taxon>Marinilabiliales</taxon>
        <taxon>Marinilabiliaceae</taxon>
        <taxon>Geofilum</taxon>
    </lineage>
</organism>
<gene>
    <name evidence="2" type="ORF">JCM15548_12360</name>
</gene>
<dbReference type="SUPFAM" id="SSF69304">
    <property type="entry name" value="Tricorn protease N-terminal domain"/>
    <property type="match status" value="1"/>
</dbReference>
<dbReference type="Pfam" id="PF13715">
    <property type="entry name" value="CarbopepD_reg_2"/>
    <property type="match status" value="1"/>
</dbReference>
<dbReference type="Gene3D" id="2.60.40.1120">
    <property type="entry name" value="Carboxypeptidase-like, regulatory domain"/>
    <property type="match status" value="1"/>
</dbReference>
<evidence type="ECO:0008006" key="4">
    <source>
        <dbReference type="Google" id="ProtNLM"/>
    </source>
</evidence>
<dbReference type="PANTHER" id="PTHR36842">
    <property type="entry name" value="PROTEIN TOLB HOMOLOG"/>
    <property type="match status" value="1"/>
</dbReference>
<dbReference type="InterPro" id="IPR011042">
    <property type="entry name" value="6-blade_b-propeller_TolB-like"/>
</dbReference>
<comment type="caution">
    <text evidence="2">The sequence shown here is derived from an EMBL/GenBank/DDBJ whole genome shotgun (WGS) entry which is preliminary data.</text>
</comment>
<dbReference type="GO" id="GO:0030246">
    <property type="term" value="F:carbohydrate binding"/>
    <property type="evidence" value="ECO:0007669"/>
    <property type="project" value="InterPro"/>
</dbReference>
<dbReference type="RefSeq" id="WP_062124867.1">
    <property type="nucleotide sequence ID" value="NZ_BAZW01000018.1"/>
</dbReference>
<dbReference type="OrthoDB" id="9815657at2"/>
<dbReference type="InterPro" id="IPR013783">
    <property type="entry name" value="Ig-like_fold"/>
</dbReference>
<feature type="signal peptide" evidence="1">
    <location>
        <begin position="1"/>
        <end position="18"/>
    </location>
</feature>
<sequence>MKLHHIIPAILLSLALFACEEHVDNLLTGSLSGVVLLQSDYSPLSEVRISTHPYTENVTTDENGRFVIEKIPTGEYNVIATKAGYKSQSITITIAHNKETDVEMELIRSLTSDNAPEFSEAYAPLNNATLPTVHAEFQWQTTKRNDSVWYKLLIYESGSSNNPLSYENLTDTFLVVNNLKFKTWYYWQVYAENDAGQTFSEIRQFRTMAFPSNKILYAAQAEESNQLFIADSTGANPVQITNNQHHIWNARINKQKTKIAFQSSRDMTPYLYIMDLDGSNVKKLTTFQIGGYFHHKIEYDWAPNGSYIMFSSFNKLYRIDPDGTGLIAIASAPEGKHFREVIYQPNGSGLVTILTGNTMKDRQIYTLNTNGSNLQLLYDNNQYAIQGLAMHPDNNRLLFSMDMSGNESETGRMLDARIMELDISSGVVTDRSTLKDNGTNDLEAMYSPDGGKIIFTNGLNTATATPAIWIMTQDGRYRNNILPGAFNPYWFE</sequence>
<accession>A0A0E9LXS6</accession>
<dbReference type="InterPro" id="IPR013784">
    <property type="entry name" value="Carb-bd-like_fold"/>
</dbReference>
<dbReference type="SUPFAM" id="SSF49265">
    <property type="entry name" value="Fibronectin type III"/>
    <property type="match status" value="1"/>
</dbReference>
<dbReference type="PANTHER" id="PTHR36842:SF1">
    <property type="entry name" value="PROTEIN TOLB"/>
    <property type="match status" value="1"/>
</dbReference>
<name>A0A0E9LXS6_9BACT</name>
<dbReference type="Gene3D" id="2.60.40.10">
    <property type="entry name" value="Immunoglobulins"/>
    <property type="match status" value="1"/>
</dbReference>
<dbReference type="STRING" id="1236989.JCM15548_12360"/>